<dbReference type="GO" id="GO:0008270">
    <property type="term" value="F:zinc ion binding"/>
    <property type="evidence" value="ECO:0007669"/>
    <property type="project" value="UniProtKB-KW"/>
</dbReference>
<dbReference type="PROSITE" id="PS51726">
    <property type="entry name" value="MYST_HAT"/>
    <property type="match status" value="1"/>
</dbReference>
<feature type="domain" description="MYST-type HAT" evidence="14">
    <location>
        <begin position="123"/>
        <end position="367"/>
    </location>
</feature>
<proteinExistence type="inferred from homology"/>
<protein>
    <recommendedName>
        <fullName evidence="3">histone acetyltransferase</fullName>
        <ecNumber evidence="3">2.3.1.48</ecNumber>
    </recommendedName>
</protein>
<evidence type="ECO:0000256" key="5">
    <source>
        <dbReference type="ARBA" id="ARBA00022723"/>
    </source>
</evidence>
<evidence type="ECO:0000256" key="9">
    <source>
        <dbReference type="ARBA" id="ARBA00023015"/>
    </source>
</evidence>
<dbReference type="Proteomes" id="UP000185944">
    <property type="component" value="Unassembled WGS sequence"/>
</dbReference>
<evidence type="ECO:0000256" key="8">
    <source>
        <dbReference type="ARBA" id="ARBA00022990"/>
    </source>
</evidence>
<comment type="similarity">
    <text evidence="2">Belongs to the MYST (SAS/MOZ) family.</text>
</comment>
<dbReference type="PANTHER" id="PTHR10615">
    <property type="entry name" value="HISTONE ACETYLTRANSFERASE"/>
    <property type="match status" value="1"/>
</dbReference>
<dbReference type="GO" id="GO:0006355">
    <property type="term" value="P:regulation of DNA-templated transcription"/>
    <property type="evidence" value="ECO:0007669"/>
    <property type="project" value="InterPro"/>
</dbReference>
<keyword evidence="10" id="KW-0804">Transcription</keyword>
<keyword evidence="7" id="KW-0862">Zinc</keyword>
<dbReference type="EMBL" id="LTDL01000040">
    <property type="protein sequence ID" value="OAG29558.1"/>
    <property type="molecule type" value="Genomic_DNA"/>
</dbReference>
<dbReference type="Gene3D" id="3.40.630.30">
    <property type="match status" value="1"/>
</dbReference>
<evidence type="ECO:0000256" key="1">
    <source>
        <dbReference type="ARBA" id="ARBA00004123"/>
    </source>
</evidence>
<dbReference type="InterPro" id="IPR002717">
    <property type="entry name" value="HAT_MYST-type"/>
</dbReference>
<keyword evidence="9" id="KW-0805">Transcription regulation</keyword>
<organism evidence="15 16">
    <name type="scientific">Nematocida displodere</name>
    <dbReference type="NCBI Taxonomy" id="1805483"/>
    <lineage>
        <taxon>Eukaryota</taxon>
        <taxon>Fungi</taxon>
        <taxon>Fungi incertae sedis</taxon>
        <taxon>Microsporidia</taxon>
        <taxon>Nematocida</taxon>
    </lineage>
</organism>
<evidence type="ECO:0000256" key="10">
    <source>
        <dbReference type="ARBA" id="ARBA00023163"/>
    </source>
</evidence>
<evidence type="ECO:0000256" key="6">
    <source>
        <dbReference type="ARBA" id="ARBA00022771"/>
    </source>
</evidence>
<evidence type="ECO:0000259" key="14">
    <source>
        <dbReference type="PROSITE" id="PS51726"/>
    </source>
</evidence>
<dbReference type="Pfam" id="PF17772">
    <property type="entry name" value="zf-MYST"/>
    <property type="match status" value="1"/>
</dbReference>
<dbReference type="SUPFAM" id="SSF55729">
    <property type="entry name" value="Acyl-CoA N-acyltransferases (Nat)"/>
    <property type="match status" value="1"/>
</dbReference>
<evidence type="ECO:0000256" key="4">
    <source>
        <dbReference type="ARBA" id="ARBA00022679"/>
    </source>
</evidence>
<keyword evidence="4 15" id="KW-0808">Transferase</keyword>
<evidence type="ECO:0000313" key="15">
    <source>
        <dbReference type="EMBL" id="OAG29558.1"/>
    </source>
</evidence>
<dbReference type="InterPro" id="IPR050603">
    <property type="entry name" value="MYST_HAT"/>
</dbReference>
<dbReference type="GeneID" id="93647041"/>
<keyword evidence="16" id="KW-1185">Reference proteome</keyword>
<dbReference type="Gene3D" id="3.30.60.60">
    <property type="entry name" value="N-acetyl transferase-like"/>
    <property type="match status" value="1"/>
</dbReference>
<dbReference type="InterPro" id="IPR016181">
    <property type="entry name" value="Acyl_CoA_acyltransferase"/>
</dbReference>
<dbReference type="RefSeq" id="XP_067544206.1">
    <property type="nucleotide sequence ID" value="XM_067688109.1"/>
</dbReference>
<evidence type="ECO:0000256" key="2">
    <source>
        <dbReference type="ARBA" id="ARBA00010107"/>
    </source>
</evidence>
<dbReference type="GO" id="GO:0005634">
    <property type="term" value="C:nucleus"/>
    <property type="evidence" value="ECO:0007669"/>
    <property type="project" value="UniProtKB-SubCell"/>
</dbReference>
<dbReference type="GO" id="GO:0046972">
    <property type="term" value="F:histone H4K16 acetyltransferase activity"/>
    <property type="evidence" value="ECO:0007669"/>
    <property type="project" value="TreeGrafter"/>
</dbReference>
<keyword evidence="11" id="KW-0539">Nucleus</keyword>
<accession>A0A177ECK9</accession>
<gene>
    <name evidence="15" type="ORF">NEDG_00691</name>
</gene>
<evidence type="ECO:0000256" key="12">
    <source>
        <dbReference type="ARBA" id="ARBA00023315"/>
    </source>
</evidence>
<comment type="subcellular location">
    <subcellularLocation>
        <location evidence="1">Nucleus</location>
    </subcellularLocation>
</comment>
<keyword evidence="6" id="KW-0863">Zinc-finger</keyword>
<feature type="active site" description="Proton donor/acceptor" evidence="13">
    <location>
        <position position="302"/>
    </location>
</feature>
<dbReference type="OrthoDB" id="787137at2759"/>
<dbReference type="VEuPathDB" id="MicrosporidiaDB:NEDG_00691"/>
<comment type="caution">
    <text evidence="15">The sequence shown here is derived from an EMBL/GenBank/DDBJ whole genome shotgun (WGS) entry which is preliminary data.</text>
</comment>
<reference evidence="15 16" key="1">
    <citation type="submission" date="2016-02" db="EMBL/GenBank/DDBJ databases">
        <title>Discovery of a natural microsporidian pathogen with a broad tissue tropism in Caenorhabditis elegans.</title>
        <authorList>
            <person name="Luallen R.J."/>
            <person name="Reinke A.W."/>
            <person name="Tong L."/>
            <person name="Botts M.R."/>
            <person name="Felix M.-A."/>
            <person name="Troemel E.R."/>
        </authorList>
    </citation>
    <scope>NUCLEOTIDE SEQUENCE [LARGE SCALE GENOMIC DNA]</scope>
    <source>
        <strain evidence="15 16">JUm2807</strain>
    </source>
</reference>
<evidence type="ECO:0000313" key="16">
    <source>
        <dbReference type="Proteomes" id="UP000185944"/>
    </source>
</evidence>
<evidence type="ECO:0000256" key="11">
    <source>
        <dbReference type="ARBA" id="ARBA00023242"/>
    </source>
</evidence>
<dbReference type="InterPro" id="IPR040706">
    <property type="entry name" value="Zf-MYST"/>
</dbReference>
<sequence>MKCGTCTDQFHVEKNVEDKVRLLGKENRALSCDACGVCYVCFCREGSDLVRCILCGYHYHQRHQFSPDPENICANCASLHIEPEYASLIGPEISVFERAAVETDPDTYKRITDIIRQNKTSEKASDGIKEVFLGEVRMVPLFSSPYPEEYVKFPGLYICGRCLEYFSSEFVSNRHKKKCTNPFAPGRLLYLDSDRIGIFEVEGTQRQSYCQSLCLLAKMFLNHKTLYYDVEPFLFYIIGEVTATGFTIQGYFSKERGEGNNNLSCIVVFPPYRKTGLGAVLIDFSYYLSRVTARPPYTAGPEQPLSAEGQRVYLSYWMDSIRRHVLARKYFAPTAKGYDVVSATTGIAADSVKEAYLEMTKIYKKQPGFAHLLSNRGMIKRSRRMEKNCIVGESIEQKPPTNRKSNH</sequence>
<dbReference type="AlphaFoldDB" id="A0A177ECK9"/>
<keyword evidence="5" id="KW-0479">Metal-binding</keyword>
<dbReference type="Pfam" id="PF01853">
    <property type="entry name" value="MOZ_SAS"/>
    <property type="match status" value="1"/>
</dbReference>
<dbReference type="PANTHER" id="PTHR10615:SF219">
    <property type="entry name" value="HISTONE ACETYLTRANSFERASE KAT5"/>
    <property type="match status" value="1"/>
</dbReference>
<dbReference type="GO" id="GO:0035267">
    <property type="term" value="C:NuA4 histone acetyltransferase complex"/>
    <property type="evidence" value="ECO:0007669"/>
    <property type="project" value="TreeGrafter"/>
</dbReference>
<evidence type="ECO:0000256" key="7">
    <source>
        <dbReference type="ARBA" id="ARBA00022833"/>
    </source>
</evidence>
<keyword evidence="12" id="KW-0012">Acyltransferase</keyword>
<name>A0A177ECK9_9MICR</name>
<evidence type="ECO:0000256" key="13">
    <source>
        <dbReference type="PIRSR" id="PIRSR602717-51"/>
    </source>
</evidence>
<keyword evidence="8" id="KW-0007">Acetylation</keyword>
<dbReference type="InterPro" id="IPR036388">
    <property type="entry name" value="WH-like_DNA-bd_sf"/>
</dbReference>
<dbReference type="EC" id="2.3.1.48" evidence="3"/>
<evidence type="ECO:0000256" key="3">
    <source>
        <dbReference type="ARBA" id="ARBA00013184"/>
    </source>
</evidence>
<dbReference type="Gene3D" id="1.10.10.10">
    <property type="entry name" value="Winged helix-like DNA-binding domain superfamily/Winged helix DNA-binding domain"/>
    <property type="match status" value="1"/>
</dbReference>
<dbReference type="STRING" id="1805483.A0A177ECK9"/>